<gene>
    <name evidence="5" type="ORF">KCX82_22390</name>
</gene>
<comment type="caution">
    <text evidence="5">The sequence shown here is derived from an EMBL/GenBank/DDBJ whole genome shotgun (WGS) entry which is preliminary data.</text>
</comment>
<name>A0A8J8B390_9FIRM</name>
<evidence type="ECO:0000313" key="6">
    <source>
        <dbReference type="Proteomes" id="UP000675664"/>
    </source>
</evidence>
<dbReference type="SUPFAM" id="SSF52518">
    <property type="entry name" value="Thiamin diphosphate-binding fold (THDP-binding)"/>
    <property type="match status" value="1"/>
</dbReference>
<dbReference type="InterPro" id="IPR001017">
    <property type="entry name" value="DH_E1"/>
</dbReference>
<dbReference type="Pfam" id="PF00676">
    <property type="entry name" value="E1_dh"/>
    <property type="match status" value="1"/>
</dbReference>
<dbReference type="GO" id="GO:0004739">
    <property type="term" value="F:pyruvate dehydrogenase (acetyl-transferring) activity"/>
    <property type="evidence" value="ECO:0007669"/>
    <property type="project" value="TreeGrafter"/>
</dbReference>
<reference evidence="5" key="1">
    <citation type="submission" date="2021-04" db="EMBL/GenBank/DDBJ databases">
        <title>Sinoanaerobacter chloroacetimidivorans sp. nov., an obligate anaerobic bacterium isolated from anaerobic sludge.</title>
        <authorList>
            <person name="Bao Y."/>
        </authorList>
    </citation>
    <scope>NUCLEOTIDE SEQUENCE</scope>
    <source>
        <strain evidence="5">BAD-6</strain>
    </source>
</reference>
<comment type="cofactor">
    <cofactor evidence="1">
        <name>thiamine diphosphate</name>
        <dbReference type="ChEBI" id="CHEBI:58937"/>
    </cofactor>
</comment>
<organism evidence="5 6">
    <name type="scientific">Sinanaerobacter chloroacetimidivorans</name>
    <dbReference type="NCBI Taxonomy" id="2818044"/>
    <lineage>
        <taxon>Bacteria</taxon>
        <taxon>Bacillati</taxon>
        <taxon>Bacillota</taxon>
        <taxon>Clostridia</taxon>
        <taxon>Peptostreptococcales</taxon>
        <taxon>Anaerovoracaceae</taxon>
        <taxon>Sinanaerobacter</taxon>
    </lineage>
</organism>
<evidence type="ECO:0000259" key="4">
    <source>
        <dbReference type="Pfam" id="PF00676"/>
    </source>
</evidence>
<sequence>MNKEKLKEMYIKMLHTRLFEEKVAYFFSMGMVHGTTHLYVGEEASAVGACCALETEDLITSTHRGHGHCIGKGIDLNRMMAELLGKSTGYCKGKGGSMHIADLERGNIGANGVVGGGHAIAVGAGLTLRMQKRDNVVVCFFGDGASNEGSFHEALNLASVWKLPVIFICENNLYGMSVPVSKSMNITDVADRAAAYGIKGMVIDGNDVLEVYKSVLEAKEYVKENGPILIEAKTYRWLGHSKSDANVYRTKEEIASWKEKCPIKRMRAYLESNQIFKAKELDEMEKQASEDMEKAVEFAQNSPYPSLDTIMDDVYA</sequence>
<evidence type="ECO:0000313" key="5">
    <source>
        <dbReference type="EMBL" id="MBR0600623.1"/>
    </source>
</evidence>
<dbReference type="Gene3D" id="3.40.50.970">
    <property type="match status" value="1"/>
</dbReference>
<dbReference type="EMBL" id="JAGSND010000039">
    <property type="protein sequence ID" value="MBR0600623.1"/>
    <property type="molecule type" value="Genomic_DNA"/>
</dbReference>
<evidence type="ECO:0000256" key="1">
    <source>
        <dbReference type="ARBA" id="ARBA00001964"/>
    </source>
</evidence>
<keyword evidence="2" id="KW-0560">Oxidoreductase</keyword>
<dbReference type="PANTHER" id="PTHR11516">
    <property type="entry name" value="PYRUVATE DEHYDROGENASE E1 COMPONENT, ALPHA SUBUNIT BACTERIAL AND ORGANELLAR"/>
    <property type="match status" value="1"/>
</dbReference>
<dbReference type="CDD" id="cd02000">
    <property type="entry name" value="TPP_E1_PDC_ADC_BCADC"/>
    <property type="match status" value="1"/>
</dbReference>
<evidence type="ECO:0000256" key="3">
    <source>
        <dbReference type="ARBA" id="ARBA00023052"/>
    </source>
</evidence>
<dbReference type="InterPro" id="IPR050642">
    <property type="entry name" value="PDH_E1_Alpha_Subunit"/>
</dbReference>
<keyword evidence="3" id="KW-0786">Thiamine pyrophosphate</keyword>
<dbReference type="InterPro" id="IPR029061">
    <property type="entry name" value="THDP-binding"/>
</dbReference>
<dbReference type="GO" id="GO:0006086">
    <property type="term" value="P:pyruvate decarboxylation to acetyl-CoA"/>
    <property type="evidence" value="ECO:0007669"/>
    <property type="project" value="TreeGrafter"/>
</dbReference>
<dbReference type="PANTHER" id="PTHR11516:SF60">
    <property type="entry name" value="PYRUVATE DEHYDROGENASE E1 COMPONENT SUBUNIT ALPHA"/>
    <property type="match status" value="1"/>
</dbReference>
<proteinExistence type="predicted"/>
<dbReference type="Proteomes" id="UP000675664">
    <property type="component" value="Unassembled WGS sequence"/>
</dbReference>
<dbReference type="AlphaFoldDB" id="A0A8J8B390"/>
<evidence type="ECO:0000256" key="2">
    <source>
        <dbReference type="ARBA" id="ARBA00023002"/>
    </source>
</evidence>
<keyword evidence="6" id="KW-1185">Reference proteome</keyword>
<feature type="domain" description="Dehydrogenase E1 component" evidence="4">
    <location>
        <begin position="15"/>
        <end position="306"/>
    </location>
</feature>
<accession>A0A8J8B390</accession>
<reference evidence="5" key="2">
    <citation type="submission" date="2021-04" db="EMBL/GenBank/DDBJ databases">
        <authorList>
            <person name="Liu J."/>
        </authorList>
    </citation>
    <scope>NUCLEOTIDE SEQUENCE</scope>
    <source>
        <strain evidence="5">BAD-6</strain>
    </source>
</reference>
<protein>
    <submittedName>
        <fullName evidence="5">Thiamine pyrophosphate-dependent dehydrogenase E1 component subunit alpha</fullName>
    </submittedName>
</protein>